<dbReference type="Proteomes" id="UP000078435">
    <property type="component" value="Unassembled WGS sequence"/>
</dbReference>
<evidence type="ECO:0000256" key="5">
    <source>
        <dbReference type="SAM" id="Phobius"/>
    </source>
</evidence>
<keyword evidence="6" id="KW-0808">Transferase</keyword>
<evidence type="ECO:0000256" key="2">
    <source>
        <dbReference type="ARBA" id="ARBA00022692"/>
    </source>
</evidence>
<dbReference type="InterPro" id="IPR007318">
    <property type="entry name" value="Phopholipid_MeTrfase"/>
</dbReference>
<evidence type="ECO:0000313" key="6">
    <source>
        <dbReference type="EMBL" id="KXU80493.1"/>
    </source>
</evidence>
<feature type="transmembrane region" description="Helical" evidence="5">
    <location>
        <begin position="88"/>
        <end position="109"/>
    </location>
</feature>
<dbReference type="EMBL" id="JMGO02000003">
    <property type="protein sequence ID" value="KXU80493.1"/>
    <property type="molecule type" value="Genomic_DNA"/>
</dbReference>
<comment type="subcellular location">
    <subcellularLocation>
        <location evidence="1">Endomembrane system</location>
        <topology evidence="1">Multi-pass membrane protein</topology>
    </subcellularLocation>
</comment>
<comment type="caution">
    <text evidence="6">The sequence shown here is derived from an EMBL/GenBank/DDBJ whole genome shotgun (WGS) entry which is preliminary data.</text>
</comment>
<dbReference type="PANTHER" id="PTHR12714:SF24">
    <property type="entry name" value="SLR1182 PROTEIN"/>
    <property type="match status" value="1"/>
</dbReference>
<dbReference type="AlphaFoldDB" id="A0A175VIY8"/>
<dbReference type="Pfam" id="PF04191">
    <property type="entry name" value="PEMT"/>
    <property type="match status" value="1"/>
</dbReference>
<evidence type="ECO:0000256" key="3">
    <source>
        <dbReference type="ARBA" id="ARBA00022989"/>
    </source>
</evidence>
<accession>A0A175VIY8</accession>
<keyword evidence="3 5" id="KW-1133">Transmembrane helix</keyword>
<dbReference type="RefSeq" id="WP_061475731.1">
    <property type="nucleotide sequence ID" value="NZ_JAAKSE010000003.1"/>
</dbReference>
<evidence type="ECO:0000313" key="7">
    <source>
        <dbReference type="Proteomes" id="UP000078435"/>
    </source>
</evidence>
<dbReference type="GO" id="GO:0008168">
    <property type="term" value="F:methyltransferase activity"/>
    <property type="evidence" value="ECO:0007669"/>
    <property type="project" value="UniProtKB-KW"/>
</dbReference>
<name>A0A175VIY8_AEREN</name>
<dbReference type="GO" id="GO:0032259">
    <property type="term" value="P:methylation"/>
    <property type="evidence" value="ECO:0007669"/>
    <property type="project" value="UniProtKB-KW"/>
</dbReference>
<proteinExistence type="predicted"/>
<reference evidence="6 7" key="1">
    <citation type="submission" date="2016-02" db="EMBL/GenBank/DDBJ databases">
        <title>Draft genome sequence of Aeromonas trota strain 1999lcr isolated from cerebrospinal fluid (CSF).</title>
        <authorList>
            <person name="Dallagassa C.B."/>
            <person name="Prediger K.C."/>
            <person name="Weiss V.A."/>
            <person name="Assis F.E."/>
            <person name="Baura V."/>
            <person name="Cruz L.M."/>
            <person name="Souza E.M."/>
            <person name="Pedrosa F.O."/>
            <person name="Fadel-Picheth C.M."/>
        </authorList>
    </citation>
    <scope>NUCLEOTIDE SEQUENCE [LARGE SCALE GENOMIC DNA]</scope>
    <source>
        <strain evidence="6 7">1999lcr</strain>
    </source>
</reference>
<protein>
    <submittedName>
        <fullName evidence="6">Isoprenylcysteine carboxyl methyltransferase</fullName>
    </submittedName>
</protein>
<dbReference type="GO" id="GO:0012505">
    <property type="term" value="C:endomembrane system"/>
    <property type="evidence" value="ECO:0007669"/>
    <property type="project" value="UniProtKB-SubCell"/>
</dbReference>
<evidence type="ECO:0000256" key="4">
    <source>
        <dbReference type="ARBA" id="ARBA00023136"/>
    </source>
</evidence>
<keyword evidence="2 5" id="KW-0812">Transmembrane</keyword>
<dbReference type="Gene3D" id="1.20.120.1630">
    <property type="match status" value="1"/>
</dbReference>
<keyword evidence="6" id="KW-0489">Methyltransferase</keyword>
<sequence length="149" mass="16995">MVNLELRLPPPLIFTLSAAAMWGMRGGGEPAGWQWVLGALLVALGAVLGFGALQRFRHHQTTVSPTRPHHTRHLVTSGVYRISRNPMYLGLLCWLLAWGCYLGGVWVWLGPVLLVAWLTRFQIIPEERLLQARFGDEYAQYCQRVRRWC</sequence>
<evidence type="ECO:0000256" key="1">
    <source>
        <dbReference type="ARBA" id="ARBA00004127"/>
    </source>
</evidence>
<dbReference type="OrthoDB" id="9811969at2"/>
<organism evidence="6 7">
    <name type="scientific">Aeromonas enteropelogenes</name>
    <name type="common">Aeromonas trota</name>
    <dbReference type="NCBI Taxonomy" id="29489"/>
    <lineage>
        <taxon>Bacteria</taxon>
        <taxon>Pseudomonadati</taxon>
        <taxon>Pseudomonadota</taxon>
        <taxon>Gammaproteobacteria</taxon>
        <taxon>Aeromonadales</taxon>
        <taxon>Aeromonadaceae</taxon>
        <taxon>Aeromonas</taxon>
    </lineage>
</organism>
<gene>
    <name evidence="6" type="ORF">LCR_10345</name>
</gene>
<feature type="transmembrane region" description="Helical" evidence="5">
    <location>
        <begin position="32"/>
        <end position="53"/>
    </location>
</feature>
<keyword evidence="4 5" id="KW-0472">Membrane</keyword>
<dbReference type="PANTHER" id="PTHR12714">
    <property type="entry name" value="PROTEIN-S ISOPRENYLCYSTEINE O-METHYLTRANSFERASE"/>
    <property type="match status" value="1"/>
</dbReference>